<dbReference type="Gene3D" id="3.90.180.10">
    <property type="entry name" value="Medium-chain alcohol dehydrogenases, catalytic domain"/>
    <property type="match status" value="1"/>
</dbReference>
<dbReference type="RefSeq" id="WP_201641064.1">
    <property type="nucleotide sequence ID" value="NZ_CAJHCP010000002.1"/>
</dbReference>
<gene>
    <name evidence="3" type="primary">tdh_2</name>
    <name evidence="3" type="ORF">LMG28140_00868</name>
</gene>
<dbReference type="Proteomes" id="UP000598032">
    <property type="component" value="Unassembled WGS sequence"/>
</dbReference>
<dbReference type="PROSITE" id="PS01162">
    <property type="entry name" value="QOR_ZETA_CRYSTAL"/>
    <property type="match status" value="1"/>
</dbReference>
<dbReference type="InterPro" id="IPR020843">
    <property type="entry name" value="ER"/>
</dbReference>
<dbReference type="Gene3D" id="3.40.50.720">
    <property type="entry name" value="NAD(P)-binding Rossmann-like Domain"/>
    <property type="match status" value="1"/>
</dbReference>
<dbReference type="SMART" id="SM00829">
    <property type="entry name" value="PKS_ER"/>
    <property type="match status" value="1"/>
</dbReference>
<dbReference type="SUPFAM" id="SSF51735">
    <property type="entry name" value="NAD(P)-binding Rossmann-fold domains"/>
    <property type="match status" value="1"/>
</dbReference>
<name>A0ABM8NC76_9BURK</name>
<dbReference type="SUPFAM" id="SSF50129">
    <property type="entry name" value="GroES-like"/>
    <property type="match status" value="1"/>
</dbReference>
<dbReference type="Pfam" id="PF08240">
    <property type="entry name" value="ADH_N"/>
    <property type="match status" value="1"/>
</dbReference>
<dbReference type="InterPro" id="IPR011032">
    <property type="entry name" value="GroES-like_sf"/>
</dbReference>
<dbReference type="CDD" id="cd05289">
    <property type="entry name" value="MDR_like_2"/>
    <property type="match status" value="1"/>
</dbReference>
<evidence type="ECO:0000256" key="1">
    <source>
        <dbReference type="ARBA" id="ARBA00023002"/>
    </source>
</evidence>
<dbReference type="InterPro" id="IPR050700">
    <property type="entry name" value="YIM1/Zinc_Alcohol_DH_Fams"/>
</dbReference>
<dbReference type="PANTHER" id="PTHR11695:SF294">
    <property type="entry name" value="RETICULON-4-INTERACTING PROTEIN 1, MITOCHONDRIAL"/>
    <property type="match status" value="1"/>
</dbReference>
<reference evidence="3 4" key="1">
    <citation type="submission" date="2020-10" db="EMBL/GenBank/DDBJ databases">
        <authorList>
            <person name="Peeters C."/>
        </authorList>
    </citation>
    <scope>NUCLEOTIDE SEQUENCE [LARGE SCALE GENOMIC DNA]</scope>
    <source>
        <strain evidence="3 4">LMG 28140</strain>
    </source>
</reference>
<accession>A0ABM8NC76</accession>
<organism evidence="3 4">
    <name type="scientific">Paraburkholderia metrosideri</name>
    <dbReference type="NCBI Taxonomy" id="580937"/>
    <lineage>
        <taxon>Bacteria</taxon>
        <taxon>Pseudomonadati</taxon>
        <taxon>Pseudomonadota</taxon>
        <taxon>Betaproteobacteria</taxon>
        <taxon>Burkholderiales</taxon>
        <taxon>Burkholderiaceae</taxon>
        <taxon>Paraburkholderia</taxon>
    </lineage>
</organism>
<dbReference type="EC" id="1.1.1.103" evidence="3"/>
<dbReference type="InterPro" id="IPR002364">
    <property type="entry name" value="Quin_OxRdtase/zeta-crystal_CS"/>
</dbReference>
<dbReference type="Pfam" id="PF13602">
    <property type="entry name" value="ADH_zinc_N_2"/>
    <property type="match status" value="1"/>
</dbReference>
<dbReference type="EMBL" id="CAJHCP010000002">
    <property type="protein sequence ID" value="CAD6516970.1"/>
    <property type="molecule type" value="Genomic_DNA"/>
</dbReference>
<dbReference type="InterPro" id="IPR013154">
    <property type="entry name" value="ADH-like_N"/>
</dbReference>
<keyword evidence="4" id="KW-1185">Reference proteome</keyword>
<feature type="domain" description="Enoyl reductase (ER)" evidence="2">
    <location>
        <begin position="13"/>
        <end position="308"/>
    </location>
</feature>
<keyword evidence="1 3" id="KW-0560">Oxidoreductase</keyword>
<dbReference type="GO" id="GO:0008743">
    <property type="term" value="F:L-threonine 3-dehydrogenase activity"/>
    <property type="evidence" value="ECO:0007669"/>
    <property type="project" value="UniProtKB-EC"/>
</dbReference>
<evidence type="ECO:0000313" key="3">
    <source>
        <dbReference type="EMBL" id="CAD6516970.1"/>
    </source>
</evidence>
<proteinExistence type="predicted"/>
<dbReference type="PANTHER" id="PTHR11695">
    <property type="entry name" value="ALCOHOL DEHYDROGENASE RELATED"/>
    <property type="match status" value="1"/>
</dbReference>
<sequence length="314" mass="33297">MSTMLAYRIHSFGGPEVFRSERIDVPEPRAGEVLVRVRTASANPVDNKTRAGKYPLIREDKLPYTLGRDFAGVVERVGADVTNWKPGDEVYGFVGQGQGAYAEFVAVDEDALARPPSTADRVTAGAVPLAALTAWQGLFDHGGLEAGQRVLIHAGAGGVGHFAVQFAKQKGAEVFVTASGDGIDFVRSLGADHVIDYRAQRFEDLAPDMDLVFDLVGGETQSRSWAVVARGGALISTLTEPSQTEASSHGAHAARYTARHDGTQLTTIASLIDAGSVRVVIAETFPFNAAADALARLEKGHVRGKIVVEVSGTT</sequence>
<evidence type="ECO:0000313" key="4">
    <source>
        <dbReference type="Proteomes" id="UP000598032"/>
    </source>
</evidence>
<protein>
    <submittedName>
        <fullName evidence="3">L-threonine 3-dehydrogenase</fullName>
        <ecNumber evidence="3">1.1.1.103</ecNumber>
    </submittedName>
</protein>
<dbReference type="InterPro" id="IPR036291">
    <property type="entry name" value="NAD(P)-bd_dom_sf"/>
</dbReference>
<comment type="caution">
    <text evidence="3">The sequence shown here is derived from an EMBL/GenBank/DDBJ whole genome shotgun (WGS) entry which is preliminary data.</text>
</comment>
<evidence type="ECO:0000259" key="2">
    <source>
        <dbReference type="SMART" id="SM00829"/>
    </source>
</evidence>